<evidence type="ECO:0000256" key="1">
    <source>
        <dbReference type="ARBA" id="ARBA00002281"/>
    </source>
</evidence>
<comment type="caution">
    <text evidence="9">The sequence shown here is derived from an EMBL/GenBank/DDBJ whole genome shotgun (WGS) entry which is preliminary data.</text>
</comment>
<dbReference type="InterPro" id="IPR039621">
    <property type="entry name" value="BG1-like"/>
</dbReference>
<accession>A0ABR0UZY1</accession>
<evidence type="ECO:0000313" key="9">
    <source>
        <dbReference type="EMBL" id="KAK6128038.1"/>
    </source>
</evidence>
<evidence type="ECO:0000256" key="6">
    <source>
        <dbReference type="ARBA" id="ARBA00023136"/>
    </source>
</evidence>
<organism evidence="9 10">
    <name type="scientific">Rehmannia glutinosa</name>
    <name type="common">Chinese foxglove</name>
    <dbReference type="NCBI Taxonomy" id="99300"/>
    <lineage>
        <taxon>Eukaryota</taxon>
        <taxon>Viridiplantae</taxon>
        <taxon>Streptophyta</taxon>
        <taxon>Embryophyta</taxon>
        <taxon>Tracheophyta</taxon>
        <taxon>Spermatophyta</taxon>
        <taxon>Magnoliopsida</taxon>
        <taxon>eudicotyledons</taxon>
        <taxon>Gunneridae</taxon>
        <taxon>Pentapetalae</taxon>
        <taxon>asterids</taxon>
        <taxon>lamiids</taxon>
        <taxon>Lamiales</taxon>
        <taxon>Orobanchaceae</taxon>
        <taxon>Rehmannieae</taxon>
        <taxon>Rehmannia</taxon>
    </lineage>
</organism>
<feature type="compositionally biased region" description="Basic and acidic residues" evidence="8">
    <location>
        <begin position="93"/>
        <end position="111"/>
    </location>
</feature>
<evidence type="ECO:0000256" key="2">
    <source>
        <dbReference type="ARBA" id="ARBA00004236"/>
    </source>
</evidence>
<evidence type="ECO:0000313" key="10">
    <source>
        <dbReference type="Proteomes" id="UP001318860"/>
    </source>
</evidence>
<feature type="region of interest" description="Disordered" evidence="8">
    <location>
        <begin position="165"/>
        <end position="188"/>
    </location>
</feature>
<gene>
    <name evidence="9" type="ORF">DH2020_038202</name>
</gene>
<name>A0ABR0UZY1_REHGL</name>
<reference evidence="9 10" key="1">
    <citation type="journal article" date="2021" name="Comput. Struct. Biotechnol. J.">
        <title>De novo genome assembly of the potent medicinal plant Rehmannia glutinosa using nanopore technology.</title>
        <authorList>
            <person name="Ma L."/>
            <person name="Dong C."/>
            <person name="Song C."/>
            <person name="Wang X."/>
            <person name="Zheng X."/>
            <person name="Niu Y."/>
            <person name="Chen S."/>
            <person name="Feng W."/>
        </authorList>
    </citation>
    <scope>NUCLEOTIDE SEQUENCE [LARGE SCALE GENOMIC DNA]</scope>
    <source>
        <strain evidence="9">DH-2019</strain>
    </source>
</reference>
<comment type="subcellular location">
    <subcellularLocation>
        <location evidence="2">Cell membrane</location>
    </subcellularLocation>
</comment>
<feature type="compositionally biased region" description="Low complexity" evidence="8">
    <location>
        <begin position="56"/>
        <end position="65"/>
    </location>
</feature>
<dbReference type="Proteomes" id="UP001318860">
    <property type="component" value="Unassembled WGS sequence"/>
</dbReference>
<sequence>MRTKRGDANVRTVFQSTEEDMANYQRTCMVEKWMEKKVTENAVVRRKSVADKYRQDSSSSSSDSSCGRAGGFFSPSETELFPVQMPKPVRTGGSKEKYFGDNRRDFDDQSGEKSTNGGGFSRTKSRALKIYGDLKKVKQAPISPGGKLAGFLNSLFTAGNSKKPNKIAASCDDNSPSLKSTKTTSCSSASSFSRSCLVKTPSSGGKSSGGEKRSVKFFPVDNYDSMKNAIDEELLAHIMEKNRRVEEAARDFLMNYQKKIEIGNLGLDQNFIEEEDDDFDAASYESSDLFELENLSAIGMERYKEELPVYETTHLHDNIAIANGFIL</sequence>
<evidence type="ECO:0000256" key="4">
    <source>
        <dbReference type="ARBA" id="ARBA00022448"/>
    </source>
</evidence>
<feature type="compositionally biased region" description="Low complexity" evidence="8">
    <location>
        <begin position="175"/>
        <end position="188"/>
    </location>
</feature>
<keyword evidence="4" id="KW-0813">Transport</keyword>
<keyword evidence="7" id="KW-0927">Auxin signaling pathway</keyword>
<protein>
    <recommendedName>
        <fullName evidence="11">Protein BIG GRAIN 1-like B</fullName>
    </recommendedName>
</protein>
<comment type="similarity">
    <text evidence="3">Belongs to the BIG GRAIN 1 (BG1) plant protein family.</text>
</comment>
<proteinExistence type="inferred from homology"/>
<evidence type="ECO:0000256" key="3">
    <source>
        <dbReference type="ARBA" id="ARBA00010067"/>
    </source>
</evidence>
<evidence type="ECO:0000256" key="8">
    <source>
        <dbReference type="SAM" id="MobiDB-lite"/>
    </source>
</evidence>
<evidence type="ECO:0000256" key="5">
    <source>
        <dbReference type="ARBA" id="ARBA00022475"/>
    </source>
</evidence>
<feature type="region of interest" description="Disordered" evidence="8">
    <location>
        <begin position="44"/>
        <end position="122"/>
    </location>
</feature>
<dbReference type="PANTHER" id="PTHR33541">
    <property type="entry name" value="PROTEIN BIG GRAIN 1-LIKE A-RELATED"/>
    <property type="match status" value="1"/>
</dbReference>
<keyword evidence="10" id="KW-1185">Reference proteome</keyword>
<evidence type="ECO:0008006" key="11">
    <source>
        <dbReference type="Google" id="ProtNLM"/>
    </source>
</evidence>
<evidence type="ECO:0000256" key="7">
    <source>
        <dbReference type="ARBA" id="ARBA00023294"/>
    </source>
</evidence>
<keyword evidence="6" id="KW-0472">Membrane</keyword>
<dbReference type="PANTHER" id="PTHR33541:SF28">
    <property type="entry name" value="PROTEIN BIG GRAIN 1-LIKE A"/>
    <property type="match status" value="1"/>
</dbReference>
<comment type="function">
    <text evidence="1">Involved in auxin transport. Regulator of the auxin signaling pathway.</text>
</comment>
<dbReference type="EMBL" id="JABTTQ020001834">
    <property type="protein sequence ID" value="KAK6128038.1"/>
    <property type="molecule type" value="Genomic_DNA"/>
</dbReference>
<keyword evidence="5" id="KW-1003">Cell membrane</keyword>